<comment type="caution">
    <text evidence="2">The sequence shown here is derived from an EMBL/GenBank/DDBJ whole genome shotgun (WGS) entry which is preliminary data.</text>
</comment>
<dbReference type="Proteomes" id="UP001139409">
    <property type="component" value="Unassembled WGS sequence"/>
</dbReference>
<organism evidence="2 3">
    <name type="scientific">Fulvivirga sedimenti</name>
    <dbReference type="NCBI Taxonomy" id="2879465"/>
    <lineage>
        <taxon>Bacteria</taxon>
        <taxon>Pseudomonadati</taxon>
        <taxon>Bacteroidota</taxon>
        <taxon>Cytophagia</taxon>
        <taxon>Cytophagales</taxon>
        <taxon>Fulvivirgaceae</taxon>
        <taxon>Fulvivirga</taxon>
    </lineage>
</organism>
<dbReference type="AlphaFoldDB" id="A0A9X1HVG0"/>
<gene>
    <name evidence="2" type="ORF">LDX50_29340</name>
</gene>
<evidence type="ECO:0000313" key="2">
    <source>
        <dbReference type="EMBL" id="MCA6079014.1"/>
    </source>
</evidence>
<feature type="signal peptide" evidence="1">
    <location>
        <begin position="1"/>
        <end position="19"/>
    </location>
</feature>
<evidence type="ECO:0000256" key="1">
    <source>
        <dbReference type="SAM" id="SignalP"/>
    </source>
</evidence>
<keyword evidence="3" id="KW-1185">Reference proteome</keyword>
<accession>A0A9X1HVG0</accession>
<reference evidence="2" key="1">
    <citation type="submission" date="2021-09" db="EMBL/GenBank/DDBJ databases">
        <title>Fulvivirga sp. isolated from coastal sediment.</title>
        <authorList>
            <person name="Yu H."/>
        </authorList>
    </citation>
    <scope>NUCLEOTIDE SEQUENCE</scope>
    <source>
        <strain evidence="2">1062</strain>
    </source>
</reference>
<name>A0A9X1HVG0_9BACT</name>
<dbReference type="RefSeq" id="WP_225699876.1">
    <property type="nucleotide sequence ID" value="NZ_JAIXNE010000008.1"/>
</dbReference>
<proteinExistence type="predicted"/>
<evidence type="ECO:0000313" key="3">
    <source>
        <dbReference type="Proteomes" id="UP001139409"/>
    </source>
</evidence>
<protein>
    <recommendedName>
        <fullName evidence="4">Outer membrane protein beta-barrel domain-containing protein</fullName>
    </recommendedName>
</protein>
<keyword evidence="1" id="KW-0732">Signal</keyword>
<sequence length="240" mass="26915">MSRVLILILIFLIPSLLFAQEQPDVYDNEFVWGVSKNTSGGLIGGFMARKSRRLNDRMFESFGIELVNVKHSQEIRRNSITGNFYIYGKSNYLYSIRAQYGREYILFRKAPSQGVEIKAIGAVGPSIGILAPYYIEYTTSRSAIISRTEQYNPNNEDHSIDQILGTGRLFQGLFESKLRIGANLKAALSFELGTSKSNVTGFEIGMLLDAYAGDIILMPTAENKSVFPTAFITLFYGSRR</sequence>
<dbReference type="EMBL" id="JAIXNE010000008">
    <property type="protein sequence ID" value="MCA6079014.1"/>
    <property type="molecule type" value="Genomic_DNA"/>
</dbReference>
<evidence type="ECO:0008006" key="4">
    <source>
        <dbReference type="Google" id="ProtNLM"/>
    </source>
</evidence>
<feature type="chain" id="PRO_5040861445" description="Outer membrane protein beta-barrel domain-containing protein" evidence="1">
    <location>
        <begin position="20"/>
        <end position="240"/>
    </location>
</feature>